<dbReference type="AlphaFoldDB" id="A0A2J8HU63"/>
<dbReference type="RefSeq" id="WP_102967200.1">
    <property type="nucleotide sequence ID" value="NZ_POSK01000019.1"/>
</dbReference>
<evidence type="ECO:0000313" key="5">
    <source>
        <dbReference type="EMBL" id="PNI01790.1"/>
    </source>
</evidence>
<proteinExistence type="predicted"/>
<dbReference type="PANTHER" id="PTHR30154">
    <property type="entry name" value="LEUCINE-RESPONSIVE REGULATORY PROTEIN"/>
    <property type="match status" value="1"/>
</dbReference>
<dbReference type="GO" id="GO:0043200">
    <property type="term" value="P:response to amino acid"/>
    <property type="evidence" value="ECO:0007669"/>
    <property type="project" value="TreeGrafter"/>
</dbReference>
<dbReference type="GO" id="GO:0005829">
    <property type="term" value="C:cytosol"/>
    <property type="evidence" value="ECO:0007669"/>
    <property type="project" value="TreeGrafter"/>
</dbReference>
<evidence type="ECO:0000313" key="6">
    <source>
        <dbReference type="EMBL" id="RAS57197.1"/>
    </source>
</evidence>
<dbReference type="PROSITE" id="PS00519">
    <property type="entry name" value="HTH_ASNC_1"/>
    <property type="match status" value="1"/>
</dbReference>
<organism evidence="5 7">
    <name type="scientific">Vibrio diazotrophicus</name>
    <dbReference type="NCBI Taxonomy" id="685"/>
    <lineage>
        <taxon>Bacteria</taxon>
        <taxon>Pseudomonadati</taxon>
        <taxon>Pseudomonadota</taxon>
        <taxon>Gammaproteobacteria</taxon>
        <taxon>Vibrionales</taxon>
        <taxon>Vibrionaceae</taxon>
        <taxon>Vibrio</taxon>
    </lineage>
</organism>
<dbReference type="EMBL" id="POSK01000019">
    <property type="protein sequence ID" value="PNI01790.1"/>
    <property type="molecule type" value="Genomic_DNA"/>
</dbReference>
<dbReference type="Pfam" id="PF13412">
    <property type="entry name" value="HTH_24"/>
    <property type="match status" value="1"/>
</dbReference>
<dbReference type="PRINTS" id="PR00033">
    <property type="entry name" value="HTHASNC"/>
</dbReference>
<sequence length="155" mass="17239">MSARKLDRIDKQILQELVKDGRKSTVEIADKVGLSSTPCGRRIRQLEEDGFITSYSANLNPKALGLNICVLISVKLNRHAPDGHEQFIREIESHPEVSEYILVAGNYDYLLRVWVEDTAALTSFVANVLQGIPSVSETSTMLVLKQSGGLMNLPW</sequence>
<name>A0A2J8HU63_VIBDI</name>
<dbReference type="InterPro" id="IPR011008">
    <property type="entry name" value="Dimeric_a/b-barrel"/>
</dbReference>
<dbReference type="Gene3D" id="1.10.10.10">
    <property type="entry name" value="Winged helix-like DNA-binding domain superfamily/Winged helix DNA-binding domain"/>
    <property type="match status" value="1"/>
</dbReference>
<keyword evidence="1" id="KW-0805">Transcription regulation</keyword>
<dbReference type="GO" id="GO:0043565">
    <property type="term" value="F:sequence-specific DNA binding"/>
    <property type="evidence" value="ECO:0007669"/>
    <property type="project" value="InterPro"/>
</dbReference>
<evidence type="ECO:0000256" key="1">
    <source>
        <dbReference type="ARBA" id="ARBA00023015"/>
    </source>
</evidence>
<dbReference type="Proteomes" id="UP000248729">
    <property type="component" value="Unassembled WGS sequence"/>
</dbReference>
<reference evidence="6 8" key="2">
    <citation type="submission" date="2018-06" db="EMBL/GenBank/DDBJ databases">
        <title>Freshwater and sediment microbial communities from various areas in North America, analyzing microbe dynamics in response to fracking.</title>
        <authorList>
            <person name="Lamendella R."/>
        </authorList>
    </citation>
    <scope>NUCLEOTIDE SEQUENCE [LARGE SCALE GENOMIC DNA]</scope>
    <source>
        <strain evidence="6 8">99A</strain>
    </source>
</reference>
<dbReference type="InterPro" id="IPR019887">
    <property type="entry name" value="Tscrpt_reg_AsnC/Lrp_C"/>
</dbReference>
<dbReference type="Proteomes" id="UP000236449">
    <property type="component" value="Unassembled WGS sequence"/>
</dbReference>
<keyword evidence="2" id="KW-0238">DNA-binding</keyword>
<keyword evidence="3" id="KW-0804">Transcription</keyword>
<evidence type="ECO:0000259" key="4">
    <source>
        <dbReference type="PROSITE" id="PS50956"/>
    </source>
</evidence>
<evidence type="ECO:0000313" key="7">
    <source>
        <dbReference type="Proteomes" id="UP000236449"/>
    </source>
</evidence>
<dbReference type="InterPro" id="IPR019888">
    <property type="entry name" value="Tscrpt_reg_AsnC-like"/>
</dbReference>
<dbReference type="InterPro" id="IPR011991">
    <property type="entry name" value="ArsR-like_HTH"/>
</dbReference>
<dbReference type="Gene3D" id="3.30.70.920">
    <property type="match status" value="1"/>
</dbReference>
<dbReference type="SUPFAM" id="SSF46785">
    <property type="entry name" value="Winged helix' DNA-binding domain"/>
    <property type="match status" value="1"/>
</dbReference>
<dbReference type="CDD" id="cd00090">
    <property type="entry name" value="HTH_ARSR"/>
    <property type="match status" value="1"/>
</dbReference>
<dbReference type="InterPro" id="IPR019885">
    <property type="entry name" value="Tscrpt_reg_HTH_AsnC-type_CS"/>
</dbReference>
<evidence type="ECO:0000313" key="8">
    <source>
        <dbReference type="Proteomes" id="UP000248729"/>
    </source>
</evidence>
<reference evidence="5 7" key="1">
    <citation type="submission" date="2018-01" db="EMBL/GenBank/DDBJ databases">
        <title>Draft genome sequences of six Vibrio diazotrophicus strains isolated from deep-sea sediments of the Baltic Sea.</title>
        <authorList>
            <person name="Castillo D."/>
            <person name="Vandieken V."/>
            <person name="Chiang O."/>
            <person name="Middelboe M."/>
        </authorList>
    </citation>
    <scope>NUCLEOTIDE SEQUENCE [LARGE SCALE GENOMIC DNA]</scope>
    <source>
        <strain evidence="5 7">60.27F</strain>
    </source>
</reference>
<comment type="caution">
    <text evidence="5">The sequence shown here is derived from an EMBL/GenBank/DDBJ whole genome shotgun (WGS) entry which is preliminary data.</text>
</comment>
<dbReference type="InterPro" id="IPR036388">
    <property type="entry name" value="WH-like_DNA-bd_sf"/>
</dbReference>
<dbReference type="GO" id="GO:0006355">
    <property type="term" value="P:regulation of DNA-templated transcription"/>
    <property type="evidence" value="ECO:0007669"/>
    <property type="project" value="UniProtKB-ARBA"/>
</dbReference>
<dbReference type="InterPro" id="IPR036390">
    <property type="entry name" value="WH_DNA-bd_sf"/>
</dbReference>
<dbReference type="EMBL" id="QLTR01000036">
    <property type="protein sequence ID" value="RAS57197.1"/>
    <property type="molecule type" value="Genomic_DNA"/>
</dbReference>
<protein>
    <submittedName>
        <fullName evidence="5 6">AsnC family transcriptional regulator</fullName>
    </submittedName>
</protein>
<dbReference type="PROSITE" id="PS50956">
    <property type="entry name" value="HTH_ASNC_2"/>
    <property type="match status" value="1"/>
</dbReference>
<dbReference type="OrthoDB" id="166264at2"/>
<dbReference type="SMART" id="SM00344">
    <property type="entry name" value="HTH_ASNC"/>
    <property type="match status" value="1"/>
</dbReference>
<gene>
    <name evidence="5" type="ORF">C1N32_19935</name>
    <name evidence="6" type="ORF">DET48_13634</name>
</gene>
<feature type="domain" description="HTH asnC-type" evidence="4">
    <location>
        <begin position="6"/>
        <end position="67"/>
    </location>
</feature>
<dbReference type="PANTHER" id="PTHR30154:SF34">
    <property type="entry name" value="TRANSCRIPTIONAL REGULATOR AZLB"/>
    <property type="match status" value="1"/>
</dbReference>
<evidence type="ECO:0000256" key="2">
    <source>
        <dbReference type="ARBA" id="ARBA00023125"/>
    </source>
</evidence>
<dbReference type="InterPro" id="IPR000485">
    <property type="entry name" value="AsnC-type_HTH_dom"/>
</dbReference>
<evidence type="ECO:0000256" key="3">
    <source>
        <dbReference type="ARBA" id="ARBA00023163"/>
    </source>
</evidence>
<dbReference type="Pfam" id="PF01037">
    <property type="entry name" value="AsnC_trans_reg"/>
    <property type="match status" value="1"/>
</dbReference>
<accession>A0A2J8HU63</accession>
<dbReference type="SUPFAM" id="SSF54909">
    <property type="entry name" value="Dimeric alpha+beta barrel"/>
    <property type="match status" value="1"/>
</dbReference>